<name>S9QHR6_9RHOB</name>
<dbReference type="EMBL" id="AONI01000010">
    <property type="protein sequence ID" value="EPX79377.1"/>
    <property type="molecule type" value="Genomic_DNA"/>
</dbReference>
<sequence length="49" mass="5433">MVKIPQKAFQNPEVYCPVLPIGDAGCAGPCRGTERIFNIVKCLYRFGMT</sequence>
<gene>
    <name evidence="1" type="ORF">thalar_02202</name>
</gene>
<reference evidence="2" key="1">
    <citation type="journal article" date="2013" name="Stand. Genomic Sci.">
        <title>Genome sequence of the Litoreibacter arenae type strain (DSM 19593(T)), a member of the Roseobacter clade isolated from sea sand.</title>
        <authorList>
            <person name="Riedel T."/>
            <person name="Fiebig A."/>
            <person name="Petersen J."/>
            <person name="Gronow S."/>
            <person name="Kyrpides N.C."/>
            <person name="Goker M."/>
            <person name="Klenk H.P."/>
        </authorList>
    </citation>
    <scope>NUCLEOTIDE SEQUENCE [LARGE SCALE GENOMIC DNA]</scope>
    <source>
        <strain evidence="2">DSM 19593</strain>
    </source>
</reference>
<protein>
    <submittedName>
        <fullName evidence="1">Uncharacterized protein</fullName>
    </submittedName>
</protein>
<evidence type="ECO:0000313" key="1">
    <source>
        <dbReference type="EMBL" id="EPX79377.1"/>
    </source>
</evidence>
<dbReference type="AlphaFoldDB" id="S9QHR6"/>
<evidence type="ECO:0000313" key="2">
    <source>
        <dbReference type="Proteomes" id="UP000015351"/>
    </source>
</evidence>
<comment type="caution">
    <text evidence="1">The sequence shown here is derived from an EMBL/GenBank/DDBJ whole genome shotgun (WGS) entry which is preliminary data.</text>
</comment>
<dbReference type="Proteomes" id="UP000015351">
    <property type="component" value="Unassembled WGS sequence"/>
</dbReference>
<accession>S9QHR6</accession>
<keyword evidence="2" id="KW-1185">Reference proteome</keyword>
<proteinExistence type="predicted"/>
<dbReference type="HOGENOM" id="CLU_3137370_0_0_5"/>
<organism evidence="1 2">
    <name type="scientific">Litoreibacter arenae DSM 19593</name>
    <dbReference type="NCBI Taxonomy" id="1123360"/>
    <lineage>
        <taxon>Bacteria</taxon>
        <taxon>Pseudomonadati</taxon>
        <taxon>Pseudomonadota</taxon>
        <taxon>Alphaproteobacteria</taxon>
        <taxon>Rhodobacterales</taxon>
        <taxon>Roseobacteraceae</taxon>
        <taxon>Litoreibacter</taxon>
    </lineage>
</organism>